<evidence type="ECO:0000313" key="1">
    <source>
        <dbReference type="EMBL" id="KAG9328733.1"/>
    </source>
</evidence>
<gene>
    <name evidence="1" type="ORF">JZ751_011327</name>
</gene>
<evidence type="ECO:0000313" key="2">
    <source>
        <dbReference type="Proteomes" id="UP000824540"/>
    </source>
</evidence>
<protein>
    <submittedName>
        <fullName evidence="1">Uncharacterized protein</fullName>
    </submittedName>
</protein>
<organism evidence="1 2">
    <name type="scientific">Albula glossodonta</name>
    <name type="common">roundjaw bonefish</name>
    <dbReference type="NCBI Taxonomy" id="121402"/>
    <lineage>
        <taxon>Eukaryota</taxon>
        <taxon>Metazoa</taxon>
        <taxon>Chordata</taxon>
        <taxon>Craniata</taxon>
        <taxon>Vertebrata</taxon>
        <taxon>Euteleostomi</taxon>
        <taxon>Actinopterygii</taxon>
        <taxon>Neopterygii</taxon>
        <taxon>Teleostei</taxon>
        <taxon>Albuliformes</taxon>
        <taxon>Albulidae</taxon>
        <taxon>Albula</taxon>
    </lineage>
</organism>
<accession>A0A8T2MMG2</accession>
<reference evidence="1" key="1">
    <citation type="thesis" date="2021" institute="BYU ScholarsArchive" country="Provo, UT, USA">
        <title>Applications of and Algorithms for Genome Assembly and Genomic Analyses with an Emphasis on Marine Teleosts.</title>
        <authorList>
            <person name="Pickett B.D."/>
        </authorList>
    </citation>
    <scope>NUCLEOTIDE SEQUENCE</scope>
    <source>
        <strain evidence="1">HI-2016</strain>
    </source>
</reference>
<comment type="caution">
    <text evidence="1">The sequence shown here is derived from an EMBL/GenBank/DDBJ whole genome shotgun (WGS) entry which is preliminary data.</text>
</comment>
<keyword evidence="2" id="KW-1185">Reference proteome</keyword>
<dbReference type="Proteomes" id="UP000824540">
    <property type="component" value="Unassembled WGS sequence"/>
</dbReference>
<name>A0A8T2MMG2_9TELE</name>
<dbReference type="AlphaFoldDB" id="A0A8T2MMG2"/>
<dbReference type="EMBL" id="JAFBMS010001901">
    <property type="protein sequence ID" value="KAG9328733.1"/>
    <property type="molecule type" value="Genomic_DNA"/>
</dbReference>
<proteinExistence type="predicted"/>
<sequence>MFVWVTGSRYPWSSGEPPPGRHTTGCCRRVRPLSQTTAPALLPPRDGAELAGGLQRQLDLEWCEVATVPVKATWDEREEADKKKRREKKFGGEECELSWYAPASSCKWIKRTTKVSTTGPYTAALGGVK</sequence>